<dbReference type="CDD" id="cd22910">
    <property type="entry name" value="HFD_H2B"/>
    <property type="match status" value="1"/>
</dbReference>
<dbReference type="STRING" id="623744.A0A553Q7B3"/>
<keyword evidence="8" id="KW-0007">Acetylation</keyword>
<dbReference type="InterPro" id="IPR000558">
    <property type="entry name" value="Histone_H2B"/>
</dbReference>
<dbReference type="Gene3D" id="1.20.1050.80">
    <property type="entry name" value="VPS9 domain"/>
    <property type="match status" value="1"/>
</dbReference>
<dbReference type="GO" id="GO:0005886">
    <property type="term" value="C:plasma membrane"/>
    <property type="evidence" value="ECO:0007669"/>
    <property type="project" value="TreeGrafter"/>
</dbReference>
<dbReference type="GO" id="GO:0045022">
    <property type="term" value="P:early endosome to late endosome transport"/>
    <property type="evidence" value="ECO:0007669"/>
    <property type="project" value="TreeGrafter"/>
</dbReference>
<dbReference type="Pfam" id="PF00125">
    <property type="entry name" value="Histone"/>
    <property type="match status" value="1"/>
</dbReference>
<protein>
    <recommendedName>
        <fullName evidence="12">Histone H2B</fullName>
    </recommendedName>
</protein>
<evidence type="ECO:0000256" key="6">
    <source>
        <dbReference type="ARBA" id="ARBA00022553"/>
    </source>
</evidence>
<dbReference type="GO" id="GO:0097422">
    <property type="term" value="C:tubular endosome"/>
    <property type="evidence" value="ECO:0007669"/>
    <property type="project" value="TreeGrafter"/>
</dbReference>
<dbReference type="Gene3D" id="1.10.20.10">
    <property type="entry name" value="Histone, subunit A"/>
    <property type="match status" value="1"/>
</dbReference>
<organism evidence="15 16">
    <name type="scientific">Danionella cerebrum</name>
    <dbReference type="NCBI Taxonomy" id="2873325"/>
    <lineage>
        <taxon>Eukaryota</taxon>
        <taxon>Metazoa</taxon>
        <taxon>Chordata</taxon>
        <taxon>Craniata</taxon>
        <taxon>Vertebrata</taxon>
        <taxon>Euteleostomi</taxon>
        <taxon>Actinopterygii</taxon>
        <taxon>Neopterygii</taxon>
        <taxon>Teleostei</taxon>
        <taxon>Ostariophysi</taxon>
        <taxon>Cypriniformes</taxon>
        <taxon>Danionidae</taxon>
        <taxon>Danioninae</taxon>
        <taxon>Danionella</taxon>
    </lineage>
</organism>
<dbReference type="SUPFAM" id="SSF109993">
    <property type="entry name" value="VPS9 domain"/>
    <property type="match status" value="1"/>
</dbReference>
<dbReference type="GO" id="GO:0030527">
    <property type="term" value="F:structural constituent of chromatin"/>
    <property type="evidence" value="ECO:0007669"/>
    <property type="project" value="InterPro"/>
</dbReference>
<dbReference type="GO" id="GO:0000149">
    <property type="term" value="F:SNARE binding"/>
    <property type="evidence" value="ECO:0007669"/>
    <property type="project" value="TreeGrafter"/>
</dbReference>
<evidence type="ECO:0000256" key="10">
    <source>
        <dbReference type="ARBA" id="ARBA00023242"/>
    </source>
</evidence>
<dbReference type="GO" id="GO:0005770">
    <property type="term" value="C:late endosome"/>
    <property type="evidence" value="ECO:0007669"/>
    <property type="project" value="TreeGrafter"/>
</dbReference>
<dbReference type="FunFam" id="1.10.20.10:FF:000003">
    <property type="entry name" value="Histone H2B"/>
    <property type="match status" value="1"/>
</dbReference>
<evidence type="ECO:0000256" key="11">
    <source>
        <dbReference type="ARBA" id="ARBA00023269"/>
    </source>
</evidence>
<gene>
    <name evidence="15" type="ORF">DNTS_011868</name>
</gene>
<accession>A0A553Q7B3</accession>
<dbReference type="InterPro" id="IPR007125">
    <property type="entry name" value="H2A/H2B/H3"/>
</dbReference>
<dbReference type="EMBL" id="SRMA01026256">
    <property type="protein sequence ID" value="TRY85826.1"/>
    <property type="molecule type" value="Genomic_DNA"/>
</dbReference>
<comment type="similarity">
    <text evidence="3 12">Belongs to the histone H2B family.</text>
</comment>
<dbReference type="GO" id="GO:0046982">
    <property type="term" value="F:protein heterodimerization activity"/>
    <property type="evidence" value="ECO:0007669"/>
    <property type="project" value="InterPro"/>
</dbReference>
<name>A0A553Q7B3_9TELE</name>
<dbReference type="SMART" id="SM00427">
    <property type="entry name" value="H2B"/>
    <property type="match status" value="1"/>
</dbReference>
<dbReference type="AlphaFoldDB" id="A0A553Q7B3"/>
<evidence type="ECO:0000259" key="14">
    <source>
        <dbReference type="PROSITE" id="PS51205"/>
    </source>
</evidence>
<dbReference type="EMBL" id="SRMA01026256">
    <property type="protein sequence ID" value="TRY85823.1"/>
    <property type="molecule type" value="Genomic_DNA"/>
</dbReference>
<dbReference type="PROSITE" id="PS51205">
    <property type="entry name" value="VPS9"/>
    <property type="match status" value="1"/>
</dbReference>
<dbReference type="GO" id="GO:0005085">
    <property type="term" value="F:guanyl-nucleotide exchange factor activity"/>
    <property type="evidence" value="ECO:0007669"/>
    <property type="project" value="TreeGrafter"/>
</dbReference>
<evidence type="ECO:0000313" key="15">
    <source>
        <dbReference type="EMBL" id="TRY85824.1"/>
    </source>
</evidence>
<dbReference type="OrthoDB" id="8804320at2759"/>
<feature type="compositionally biased region" description="Basic residues" evidence="13">
    <location>
        <begin position="8"/>
        <end position="17"/>
    </location>
</feature>
<keyword evidence="5" id="KW-1017">Isopeptide bond</keyword>
<evidence type="ECO:0000256" key="7">
    <source>
        <dbReference type="ARBA" id="ARBA00022843"/>
    </source>
</evidence>
<dbReference type="PRINTS" id="PR00621">
    <property type="entry name" value="HISTONEH2B"/>
</dbReference>
<comment type="subcellular location">
    <subcellularLocation>
        <location evidence="2">Chromosome</location>
    </subcellularLocation>
    <subcellularLocation>
        <location evidence="1 12">Nucleus</location>
    </subcellularLocation>
</comment>
<keyword evidence="4 12" id="KW-0158">Chromosome</keyword>
<evidence type="ECO:0000256" key="2">
    <source>
        <dbReference type="ARBA" id="ARBA00004286"/>
    </source>
</evidence>
<dbReference type="InterPro" id="IPR055333">
    <property type="entry name" value="HISTONE_H2B_site"/>
</dbReference>
<feature type="region of interest" description="Disordered" evidence="13">
    <location>
        <begin position="1"/>
        <end position="30"/>
    </location>
</feature>
<keyword evidence="7" id="KW-0832">Ubl conjugation</keyword>
<comment type="caution">
    <text evidence="15">The sequence shown here is derived from an EMBL/GenBank/DDBJ whole genome shotgun (WGS) entry which is preliminary data.</text>
</comment>
<evidence type="ECO:0000256" key="12">
    <source>
        <dbReference type="RuleBase" id="RU000451"/>
    </source>
</evidence>
<evidence type="ECO:0000256" key="9">
    <source>
        <dbReference type="ARBA" id="ARBA00023125"/>
    </source>
</evidence>
<dbReference type="SUPFAM" id="SSF47113">
    <property type="entry name" value="Histone-fold"/>
    <property type="match status" value="1"/>
</dbReference>
<dbReference type="PANTHER" id="PTHR24170:SF2">
    <property type="entry name" value="ANKYRIN REPEAT DOMAIN-CONTAINING PROTEIN 27"/>
    <property type="match status" value="1"/>
</dbReference>
<evidence type="ECO:0000256" key="5">
    <source>
        <dbReference type="ARBA" id="ARBA00022499"/>
    </source>
</evidence>
<reference evidence="15" key="2">
    <citation type="submission" date="2019-04" db="EMBL/GenBank/DDBJ databases">
        <authorList>
            <person name="Kadobianskyi M."/>
            <person name="Schulze L."/>
            <person name="Schuelke M."/>
            <person name="Judkewitz B."/>
        </authorList>
    </citation>
    <scope>NUCLEOTIDE SEQUENCE</scope>
    <source>
        <strain evidence="15">Bolton</strain>
        <tissue evidence="15">Whole-body</tissue>
    </source>
</reference>
<comment type="subunit">
    <text evidence="12">The nucleosome is a histone octamer containing two molecules each of H2A, H2B, H3 and H4 assembled in one H3-H4 heterotetramer and two H2A-H2B heterodimers. The octamer wraps approximately 147 bp of DNA.</text>
</comment>
<dbReference type="GO" id="GO:0048812">
    <property type="term" value="P:neuron projection morphogenesis"/>
    <property type="evidence" value="ECO:0007669"/>
    <property type="project" value="TreeGrafter"/>
</dbReference>
<reference evidence="15 16" key="1">
    <citation type="journal article" date="2019" name="Sci. Data">
        <title>Hybrid genome assembly and annotation of Danionella translucida.</title>
        <authorList>
            <person name="Kadobianskyi M."/>
            <person name="Schulze L."/>
            <person name="Schuelke M."/>
            <person name="Judkewitz B."/>
        </authorList>
    </citation>
    <scope>NUCLEOTIDE SEQUENCE [LARGE SCALE GENOMIC DNA]</scope>
    <source>
        <strain evidence="15 16">Bolton</strain>
    </source>
</reference>
<evidence type="ECO:0000256" key="1">
    <source>
        <dbReference type="ARBA" id="ARBA00004123"/>
    </source>
</evidence>
<proteinExistence type="inferred from homology"/>
<dbReference type="GO" id="GO:0003677">
    <property type="term" value="F:DNA binding"/>
    <property type="evidence" value="ECO:0007669"/>
    <property type="project" value="UniProtKB-KW"/>
</dbReference>
<keyword evidence="10 12" id="KW-0539">Nucleus</keyword>
<dbReference type="InterPro" id="IPR037191">
    <property type="entry name" value="VPS9_dom_sf"/>
</dbReference>
<dbReference type="EMBL" id="SRMA01026256">
    <property type="protein sequence ID" value="TRY85825.1"/>
    <property type="molecule type" value="Genomic_DNA"/>
</dbReference>
<keyword evidence="16" id="KW-1185">Reference proteome</keyword>
<dbReference type="InterPro" id="IPR003123">
    <property type="entry name" value="VPS9"/>
</dbReference>
<evidence type="ECO:0000256" key="3">
    <source>
        <dbReference type="ARBA" id="ARBA00006846"/>
    </source>
</evidence>
<dbReference type="InterPro" id="IPR009072">
    <property type="entry name" value="Histone-fold"/>
</dbReference>
<evidence type="ECO:0000256" key="13">
    <source>
        <dbReference type="SAM" id="MobiDB-lite"/>
    </source>
</evidence>
<dbReference type="PROSITE" id="PS00357">
    <property type="entry name" value="HISTONE_H2B"/>
    <property type="match status" value="1"/>
</dbReference>
<dbReference type="GO" id="GO:0005769">
    <property type="term" value="C:early endosome"/>
    <property type="evidence" value="ECO:0007669"/>
    <property type="project" value="TreeGrafter"/>
</dbReference>
<evidence type="ECO:0000256" key="8">
    <source>
        <dbReference type="ARBA" id="ARBA00022990"/>
    </source>
</evidence>
<evidence type="ECO:0000313" key="16">
    <source>
        <dbReference type="Proteomes" id="UP000316079"/>
    </source>
</evidence>
<dbReference type="GO" id="GO:0000786">
    <property type="term" value="C:nucleosome"/>
    <property type="evidence" value="ECO:0007669"/>
    <property type="project" value="UniProtKB-KW"/>
</dbReference>
<evidence type="ECO:0000256" key="4">
    <source>
        <dbReference type="ARBA" id="ARBA00022454"/>
    </source>
</evidence>
<dbReference type="EMBL" id="SRMA01026256">
    <property type="protein sequence ID" value="TRY85827.1"/>
    <property type="molecule type" value="Genomic_DNA"/>
</dbReference>
<keyword evidence="11 12" id="KW-0544">Nucleosome core</keyword>
<sequence length="571" mass="64470">MPEPAKSAPKKGSKKAVTKTAGKGGKKRKRSRKESYAIYVYKVLKQVHPDTGISSKAMGIMNSFVNDIFERIAGEASRLAHYNKRSTISSREIQTAVRLLLPGELAKHAVSEGTKAVTKYTSSNIVRMALLVLVQSLRGLRVKLLLLFLNRRRRDESRFGRHMAVYDEDLLRNPFYQALERQRPELSRRVAEHHGIILVPRCGSLTRGFFTDAQFDGYVLQPTEQGYQTLDGKEVSISSNQVHVGAGCASPLSVAVLFEETFYNEREQAFSVLCIARPLDPALSPADHFLSAEELAPVPSPHCLRSIEDVREFLGRHAEKLDKFVEAFCQCFQEQERKGLRHHICLLRDSRLVRKLRSRGFSFRTDPRVSSTGLSERCSLFQKLLARQEIQMTLLKEAVEMYIHHGVYDLLFRYVGSLEAARDAAFNKTTRSLQELQQKELGIKSEFSINIPRAKRELTRLNVCSSPHQKLLCIRRAIVTVTQCSRRGDTVASDALLSRSSVVVHLPAADLSLQRPPVHLGEERFQRGTQDAQSTSIEAMCADDLLLVILYLLIKTEIPNWSVFLALNLTK</sequence>
<keyword evidence="6" id="KW-0597">Phosphoprotein</keyword>
<dbReference type="PANTHER" id="PTHR24170">
    <property type="entry name" value="ANKYRIN REPEAT DOMAIN-CONTAINING PROTEIN 27"/>
    <property type="match status" value="1"/>
</dbReference>
<dbReference type="Proteomes" id="UP000316079">
    <property type="component" value="Unassembled WGS sequence"/>
</dbReference>
<dbReference type="EMBL" id="SRMA01026256">
    <property type="protein sequence ID" value="TRY85824.1"/>
    <property type="molecule type" value="Genomic_DNA"/>
</dbReference>
<dbReference type="GO" id="GO:0030133">
    <property type="term" value="C:transport vesicle"/>
    <property type="evidence" value="ECO:0007669"/>
    <property type="project" value="TreeGrafter"/>
</dbReference>
<dbReference type="GO" id="GO:0043005">
    <property type="term" value="C:neuron projection"/>
    <property type="evidence" value="ECO:0007669"/>
    <property type="project" value="TreeGrafter"/>
</dbReference>
<keyword evidence="9 12" id="KW-0238">DNA-binding</keyword>
<dbReference type="InterPro" id="IPR051248">
    <property type="entry name" value="UPF0507/Ank_repeat_27"/>
</dbReference>
<dbReference type="GO" id="GO:0005634">
    <property type="term" value="C:nucleus"/>
    <property type="evidence" value="ECO:0007669"/>
    <property type="project" value="UniProtKB-SubCell"/>
</dbReference>
<feature type="domain" description="VPS9" evidence="14">
    <location>
        <begin position="420"/>
        <end position="571"/>
    </location>
</feature>